<dbReference type="EMBL" id="JALJOT010000018">
    <property type="protein sequence ID" value="KAK9901312.1"/>
    <property type="molecule type" value="Genomic_DNA"/>
</dbReference>
<feature type="compositionally biased region" description="Basic and acidic residues" evidence="1">
    <location>
        <begin position="357"/>
        <end position="367"/>
    </location>
</feature>
<reference evidence="2 3" key="1">
    <citation type="journal article" date="2024" name="Nat. Commun.">
        <title>Phylogenomics reveals the evolutionary origins of lichenization in chlorophyte algae.</title>
        <authorList>
            <person name="Puginier C."/>
            <person name="Libourel C."/>
            <person name="Otte J."/>
            <person name="Skaloud P."/>
            <person name="Haon M."/>
            <person name="Grisel S."/>
            <person name="Petersen M."/>
            <person name="Berrin J.G."/>
            <person name="Delaux P.M."/>
            <person name="Dal Grande F."/>
            <person name="Keller J."/>
        </authorList>
    </citation>
    <scope>NUCLEOTIDE SEQUENCE [LARGE SCALE GENOMIC DNA]</scope>
    <source>
        <strain evidence="2 3">SAG 216-7</strain>
    </source>
</reference>
<feature type="region of interest" description="Disordered" evidence="1">
    <location>
        <begin position="347"/>
        <end position="367"/>
    </location>
</feature>
<dbReference type="Proteomes" id="UP001491310">
    <property type="component" value="Unassembled WGS sequence"/>
</dbReference>
<accession>A0ABR2YAZ5</accession>
<sequence length="502" mass="55111">MPGHHFKVSAVLPIAASDYFIERDSAAFRSLVSKSMKVGALDIVDGWMEGESEVYKFVTKLEVDNYVPKSLQRHFSKEGLHYTDIITYDPKLIARAPYRLPVKSIAPILPEKSRIECMLTIAEEEPGVSCRQTLEGEVEFKLMGLGHLAARIVADNLEKVYQGMPLVVQRWVDFRNEVLQQEGGRDILFSGRPDNHGIDWISKRITTMVQAPYSTQPPEGSDRLTNLGSSVNEPGSSAAREGTEALPDQATASKSAEAKPGDAAPDAAHEIASGQMPAAAAARGDGEGDVYYDALDDWAWAEEEAMIENCAATKAAVKTDHAAAVVWIRHASQKNIDMLPIDIGAAADRSQPSTTPDEPHADSSHKHRTFVGERFSKTFHRNQAAWDKFWDHHQVPVLHAVPNLAARLSHLLRLAVAWGLIRERSSSTTSDSTGSAGALSRASQGSTPQAASEEQGRQPEWWGAYVLWFPRSIDRTLQAGAGRIGHMVKQCSPGRHEEEKQP</sequence>
<gene>
    <name evidence="2" type="ORF">WJX75_005857</name>
</gene>
<evidence type="ECO:0000313" key="3">
    <source>
        <dbReference type="Proteomes" id="UP001491310"/>
    </source>
</evidence>
<protein>
    <submittedName>
        <fullName evidence="2">Uncharacterized protein</fullName>
    </submittedName>
</protein>
<feature type="compositionally biased region" description="Polar residues" evidence="1">
    <location>
        <begin position="441"/>
        <end position="452"/>
    </location>
</feature>
<organism evidence="2 3">
    <name type="scientific">Coccomyxa subellipsoidea</name>
    <dbReference type="NCBI Taxonomy" id="248742"/>
    <lineage>
        <taxon>Eukaryota</taxon>
        <taxon>Viridiplantae</taxon>
        <taxon>Chlorophyta</taxon>
        <taxon>core chlorophytes</taxon>
        <taxon>Trebouxiophyceae</taxon>
        <taxon>Trebouxiophyceae incertae sedis</taxon>
        <taxon>Coccomyxaceae</taxon>
        <taxon>Coccomyxa</taxon>
    </lineage>
</organism>
<evidence type="ECO:0000313" key="2">
    <source>
        <dbReference type="EMBL" id="KAK9901312.1"/>
    </source>
</evidence>
<feature type="region of interest" description="Disordered" evidence="1">
    <location>
        <begin position="425"/>
        <end position="457"/>
    </location>
</feature>
<name>A0ABR2YAZ5_9CHLO</name>
<proteinExistence type="predicted"/>
<evidence type="ECO:0000256" key="1">
    <source>
        <dbReference type="SAM" id="MobiDB-lite"/>
    </source>
</evidence>
<comment type="caution">
    <text evidence="2">The sequence shown here is derived from an EMBL/GenBank/DDBJ whole genome shotgun (WGS) entry which is preliminary data.</text>
</comment>
<feature type="compositionally biased region" description="Polar residues" evidence="1">
    <location>
        <begin position="212"/>
        <end position="235"/>
    </location>
</feature>
<feature type="compositionally biased region" description="Low complexity" evidence="1">
    <location>
        <begin position="426"/>
        <end position="440"/>
    </location>
</feature>
<keyword evidence="3" id="KW-1185">Reference proteome</keyword>
<feature type="region of interest" description="Disordered" evidence="1">
    <location>
        <begin position="212"/>
        <end position="267"/>
    </location>
</feature>